<dbReference type="RefSeq" id="YP_008059666.1">
    <property type="nucleotide sequence ID" value="NC_021330.1"/>
</dbReference>
<dbReference type="GeneID" id="16193460"/>
<dbReference type="OrthoDB" id="2245at10239"/>
<name>R4T873_9CAUD</name>
<evidence type="ECO:0000256" key="1">
    <source>
        <dbReference type="SAM" id="MobiDB-lite"/>
    </source>
</evidence>
<protein>
    <submittedName>
        <fullName evidence="2">Portal protein</fullName>
    </submittedName>
</protein>
<accession>R4T873</accession>
<organism evidence="2 3">
    <name type="scientific">Haloarcula californiae tailed virus 1</name>
    <dbReference type="NCBI Taxonomy" id="1273746"/>
    <lineage>
        <taxon>Viruses</taxon>
        <taxon>Duplodnaviria</taxon>
        <taxon>Heunggongvirae</taxon>
        <taxon>Uroviricota</taxon>
        <taxon>Caudoviricetes</taxon>
        <taxon>Thumleimavirales</taxon>
        <taxon>Druskaviridae</taxon>
        <taxon>Hacavirus</taxon>
        <taxon>Hacavirus italiense</taxon>
        <taxon>Hacavirus HCTV1</taxon>
    </lineage>
</organism>
<dbReference type="EMBL" id="KC292029">
    <property type="protein sequence ID" value="AGM11964.1"/>
    <property type="molecule type" value="Genomic_DNA"/>
</dbReference>
<sequence length="622" mass="70285">MGITDRLRKGVRNRLDRRIARQLSKYGAGYPSFSRGEQPRAREPEPPYQRRVSPRFIYRLRQNSTLVNNAIEEKVSQTFRRGLTDIEKAWEAKCPNCKEEYDTLQPFYNEFSWLDEGDEVDFSKGRRCPDCDSMVKFKTPSKEDKEKLRSFLGQCNERGRENRALEPSEQNSVGQTMVEVFKEVGWDIQSFDDGWLIFERAYKTDGDGKVVDYDLKGVHRAPPDRMRYSIDENGAFGREYYVCVECRAKNPETYQAQSDGSQCSCGNYTYPAYAVSTDKSGRSGNNDPENFFIRGEFVHASEYEPSKYYGYSPILTLWDEASTLEKMDNWYREAYKERRAPRGAMIISSSNSESTRAFNKGEMEKLRNDPNYIPTFIDDSQNGEGGGKPIDFINLLETPAAMQHMEMREWFLDRISAKYGVTAVFQKGSPENAGLSQSMEIQVSNRSADRLRKIFNTTFFPAIVGQLGVEGWEVEVDTVEEEDEQEEAQLTQTHLKMAKLALEIGAKVEWTANDRADIKAGDLEAPGEGEEQGGMGLGEMMGEAGDEEAGAIPAQDEEQDPGPQGGVDGGMAPKPEEGEGDPRFQSPGKMDKSDGELAPEQELKMTRDGDTFSLVPVEEDDD</sequence>
<feature type="region of interest" description="Disordered" evidence="1">
    <location>
        <begin position="519"/>
        <end position="622"/>
    </location>
</feature>
<gene>
    <name evidence="2" type="primary">105</name>
    <name evidence="2" type="ORF">DNAM5_105</name>
</gene>
<dbReference type="Proteomes" id="UP000202086">
    <property type="component" value="Segment"/>
</dbReference>
<feature type="compositionally biased region" description="Basic and acidic residues" evidence="1">
    <location>
        <begin position="589"/>
        <end position="610"/>
    </location>
</feature>
<dbReference type="KEGG" id="vg:16193460"/>
<keyword evidence="3" id="KW-1185">Reference proteome</keyword>
<feature type="region of interest" description="Disordered" evidence="1">
    <location>
        <begin position="28"/>
        <end position="48"/>
    </location>
</feature>
<reference evidence="2 3" key="1">
    <citation type="submission" date="2012-12" db="EMBL/GenBank/DDBJ databases">
        <authorList>
            <person name="Sencilo A."/>
            <person name="Jacobs-Sera D."/>
            <person name="Russell D.A."/>
            <person name="Ko C."/>
            <person name="Atanasova N."/>
            <person name="Osterlund E."/>
            <person name="Oksanen H.M."/>
            <person name="Bamford D.H."/>
            <person name="Hatfull G.F."/>
            <person name="Roine E."/>
            <person name="Hendrix R.W."/>
        </authorList>
    </citation>
    <scope>NUCLEOTIDE SEQUENCE [LARGE SCALE GENOMIC DNA]</scope>
</reference>
<evidence type="ECO:0000313" key="3">
    <source>
        <dbReference type="Proteomes" id="UP000202086"/>
    </source>
</evidence>
<feature type="compositionally biased region" description="Acidic residues" evidence="1">
    <location>
        <begin position="544"/>
        <end position="560"/>
    </location>
</feature>
<proteinExistence type="predicted"/>
<evidence type="ECO:0000313" key="2">
    <source>
        <dbReference type="EMBL" id="AGM11964.1"/>
    </source>
</evidence>